<dbReference type="InterPro" id="IPR015421">
    <property type="entry name" value="PyrdxlP-dep_Trfase_major"/>
</dbReference>
<feature type="domain" description="Aminotransferase class I/classII large" evidence="6">
    <location>
        <begin position="41"/>
        <end position="377"/>
    </location>
</feature>
<dbReference type="GO" id="GO:0030170">
    <property type="term" value="F:pyridoxal phosphate binding"/>
    <property type="evidence" value="ECO:0007669"/>
    <property type="project" value="InterPro"/>
</dbReference>
<organism evidence="7 8">
    <name type="scientific">Nocardioides acrostichi</name>
    <dbReference type="NCBI Taxonomy" id="2784339"/>
    <lineage>
        <taxon>Bacteria</taxon>
        <taxon>Bacillati</taxon>
        <taxon>Actinomycetota</taxon>
        <taxon>Actinomycetes</taxon>
        <taxon>Propionibacteriales</taxon>
        <taxon>Nocardioidaceae</taxon>
        <taxon>Nocardioides</taxon>
    </lineage>
</organism>
<dbReference type="PANTHER" id="PTHR43525:SF2">
    <property type="entry name" value="CYSTATHIONINE BETA-LYASE-RELATED"/>
    <property type="match status" value="1"/>
</dbReference>
<protein>
    <recommendedName>
        <fullName evidence="2">cysteine-S-conjugate beta-lyase</fullName>
        <ecNumber evidence="2">4.4.1.13</ecNumber>
    </recommendedName>
</protein>
<name>A0A930UWS1_9ACTN</name>
<dbReference type="AlphaFoldDB" id="A0A930UWS1"/>
<evidence type="ECO:0000313" key="8">
    <source>
        <dbReference type="Proteomes" id="UP000656804"/>
    </source>
</evidence>
<comment type="caution">
    <text evidence="7">The sequence shown here is derived from an EMBL/GenBank/DDBJ whole genome shotgun (WGS) entry which is preliminary data.</text>
</comment>
<dbReference type="InterPro" id="IPR004839">
    <property type="entry name" value="Aminotransferase_I/II_large"/>
</dbReference>
<evidence type="ECO:0000256" key="2">
    <source>
        <dbReference type="ARBA" id="ARBA00012224"/>
    </source>
</evidence>
<dbReference type="InterPro" id="IPR015424">
    <property type="entry name" value="PyrdxlP-dep_Trfase"/>
</dbReference>
<dbReference type="Gene3D" id="3.90.1150.10">
    <property type="entry name" value="Aspartate Aminotransferase, domain 1"/>
    <property type="match status" value="1"/>
</dbReference>
<comment type="similarity">
    <text evidence="5">Belongs to the class-II pyridoxal-phosphate-dependent aminotransferase family. MalY/PatB cystathionine beta-lyase subfamily.</text>
</comment>
<dbReference type="SUPFAM" id="SSF53383">
    <property type="entry name" value="PLP-dependent transferases"/>
    <property type="match status" value="1"/>
</dbReference>
<evidence type="ECO:0000256" key="4">
    <source>
        <dbReference type="ARBA" id="ARBA00023239"/>
    </source>
</evidence>
<dbReference type="InterPro" id="IPR015422">
    <property type="entry name" value="PyrdxlP-dep_Trfase_small"/>
</dbReference>
<evidence type="ECO:0000256" key="3">
    <source>
        <dbReference type="ARBA" id="ARBA00022898"/>
    </source>
</evidence>
<dbReference type="RefSeq" id="WP_194502360.1">
    <property type="nucleotide sequence ID" value="NZ_JADIVZ010000002.1"/>
</dbReference>
<proteinExistence type="inferred from homology"/>
<keyword evidence="7" id="KW-0032">Aminotransferase</keyword>
<keyword evidence="8" id="KW-1185">Reference proteome</keyword>
<dbReference type="InterPro" id="IPR051798">
    <property type="entry name" value="Class-II_PLP-Dep_Aminotrans"/>
</dbReference>
<gene>
    <name evidence="7" type="ORF">ISG29_05295</name>
</gene>
<dbReference type="CDD" id="cd00609">
    <property type="entry name" value="AAT_like"/>
    <property type="match status" value="1"/>
</dbReference>
<dbReference type="EMBL" id="JADIVZ010000002">
    <property type="protein sequence ID" value="MBF4161097.1"/>
    <property type="molecule type" value="Genomic_DNA"/>
</dbReference>
<dbReference type="GO" id="GO:0008483">
    <property type="term" value="F:transaminase activity"/>
    <property type="evidence" value="ECO:0007669"/>
    <property type="project" value="UniProtKB-KW"/>
</dbReference>
<dbReference type="Pfam" id="PF00155">
    <property type="entry name" value="Aminotran_1_2"/>
    <property type="match status" value="1"/>
</dbReference>
<reference evidence="7" key="1">
    <citation type="submission" date="2020-11" db="EMBL/GenBank/DDBJ databases">
        <title>Nocardioides sp. CBS4Y-1, whole genome shotgun sequence.</title>
        <authorList>
            <person name="Tuo L."/>
        </authorList>
    </citation>
    <scope>NUCLEOTIDE SEQUENCE</scope>
    <source>
        <strain evidence="7">CBS4Y-1</strain>
    </source>
</reference>
<evidence type="ECO:0000256" key="1">
    <source>
        <dbReference type="ARBA" id="ARBA00001933"/>
    </source>
</evidence>
<keyword evidence="3" id="KW-0663">Pyridoxal phosphate</keyword>
<keyword evidence="7" id="KW-0808">Transferase</keyword>
<sequence length="383" mass="41345">MAGQIRDYTDSEARAALPCKWGAVPEGTLPAWVAEMDYAPASAITAALNGAVGRGVLGYPPFGGHGPDGDLEAAFRGFAERHWGWSLPAGATTVVGDVVDGIRLALDHLCPPGPVVIPLPCYPPFREVVELAGREARYVALDPDAERAELDLDAVRTAFDEGARTLLLCSPHNPWGRVFTRAELEAVRDLAAQYDARVVADEIHAPLVLPGGAKFTPYLDVDPTGLSVLSHSKSFNTPGLKCAQLISLRDDDREAIAALPHSANHGWSVLGMIAGVAAWRDSDLWLLALRQRLDVLREDLSEHLAERLPQARMRPLEATYLAWIDLRAYGVSDPATLGRKHGVRVAPGHDYQPGLDGHVRLNIATSADRLEEIVTRLAKALTA</sequence>
<dbReference type="Gene3D" id="3.40.640.10">
    <property type="entry name" value="Type I PLP-dependent aspartate aminotransferase-like (Major domain)"/>
    <property type="match status" value="1"/>
</dbReference>
<dbReference type="PANTHER" id="PTHR43525">
    <property type="entry name" value="PROTEIN MALY"/>
    <property type="match status" value="1"/>
</dbReference>
<evidence type="ECO:0000256" key="5">
    <source>
        <dbReference type="ARBA" id="ARBA00037974"/>
    </source>
</evidence>
<keyword evidence="4" id="KW-0456">Lyase</keyword>
<comment type="cofactor">
    <cofactor evidence="1">
        <name>pyridoxal 5'-phosphate</name>
        <dbReference type="ChEBI" id="CHEBI:597326"/>
    </cofactor>
</comment>
<accession>A0A930UWS1</accession>
<evidence type="ECO:0000259" key="6">
    <source>
        <dbReference type="Pfam" id="PF00155"/>
    </source>
</evidence>
<dbReference type="EC" id="4.4.1.13" evidence="2"/>
<dbReference type="GO" id="GO:0047804">
    <property type="term" value="F:cysteine-S-conjugate beta-lyase activity"/>
    <property type="evidence" value="ECO:0007669"/>
    <property type="project" value="UniProtKB-EC"/>
</dbReference>
<dbReference type="Proteomes" id="UP000656804">
    <property type="component" value="Unassembled WGS sequence"/>
</dbReference>
<evidence type="ECO:0000313" key="7">
    <source>
        <dbReference type="EMBL" id="MBF4161097.1"/>
    </source>
</evidence>